<organism evidence="3 4">
    <name type="scientific">Apiospora marii</name>
    <dbReference type="NCBI Taxonomy" id="335849"/>
    <lineage>
        <taxon>Eukaryota</taxon>
        <taxon>Fungi</taxon>
        <taxon>Dikarya</taxon>
        <taxon>Ascomycota</taxon>
        <taxon>Pezizomycotina</taxon>
        <taxon>Sordariomycetes</taxon>
        <taxon>Xylariomycetidae</taxon>
        <taxon>Amphisphaeriales</taxon>
        <taxon>Apiosporaceae</taxon>
        <taxon>Apiospora</taxon>
    </lineage>
</organism>
<evidence type="ECO:0000313" key="4">
    <source>
        <dbReference type="Proteomes" id="UP001396898"/>
    </source>
</evidence>
<comment type="similarity">
    <text evidence="1">Belongs to the cycloisomerase 2 family.</text>
</comment>
<dbReference type="InterPro" id="IPR019405">
    <property type="entry name" value="Lactonase_7-beta_prop"/>
</dbReference>
<dbReference type="InterPro" id="IPR050282">
    <property type="entry name" value="Cycloisomerase_2"/>
</dbReference>
<accession>A0ABR1R8N2</accession>
<dbReference type="PANTHER" id="PTHR30344">
    <property type="entry name" value="6-PHOSPHOGLUCONOLACTONASE-RELATED"/>
    <property type="match status" value="1"/>
</dbReference>
<reference evidence="3 4" key="1">
    <citation type="submission" date="2023-01" db="EMBL/GenBank/DDBJ databases">
        <title>Analysis of 21 Apiospora genomes using comparative genomics revels a genus with tremendous synthesis potential of carbohydrate active enzymes and secondary metabolites.</title>
        <authorList>
            <person name="Sorensen T."/>
        </authorList>
    </citation>
    <scope>NUCLEOTIDE SEQUENCE [LARGE SCALE GENOMIC DNA]</scope>
    <source>
        <strain evidence="3 4">CBS 20057</strain>
    </source>
</reference>
<evidence type="ECO:0000256" key="1">
    <source>
        <dbReference type="ARBA" id="ARBA00005564"/>
    </source>
</evidence>
<dbReference type="PANTHER" id="PTHR30344:SF1">
    <property type="entry name" value="6-PHOSPHOGLUCONOLACTONASE"/>
    <property type="match status" value="1"/>
</dbReference>
<gene>
    <name evidence="3" type="ORF">PG991_014364</name>
</gene>
<dbReference type="Gene3D" id="2.130.10.10">
    <property type="entry name" value="YVTN repeat-like/Quinoprotein amine dehydrogenase"/>
    <property type="match status" value="1"/>
</dbReference>
<keyword evidence="2" id="KW-0732">Signal</keyword>
<dbReference type="InterPro" id="IPR015943">
    <property type="entry name" value="WD40/YVTN_repeat-like_dom_sf"/>
</dbReference>
<feature type="chain" id="PRO_5045908929" evidence="2">
    <location>
        <begin position="20"/>
        <end position="389"/>
    </location>
</feature>
<name>A0ABR1R8N2_9PEZI</name>
<evidence type="ECO:0000313" key="3">
    <source>
        <dbReference type="EMBL" id="KAK8002142.1"/>
    </source>
</evidence>
<feature type="signal peptide" evidence="2">
    <location>
        <begin position="1"/>
        <end position="19"/>
    </location>
</feature>
<sequence>MRSSYPLVASGLLASPAFAAKLIASHFSGPVYTLDLALTNATSGALKVTGQTTGCKMPAWLTVDKASDSVFCFDESGFGGGVLAQFAADDQAILTPKASAPTQGNSVFGSLYGGDDDRSFVITAEYSPSTITTYKLPLSASSKPVQKLSFTMAQPGPRPDRQDKPHPHAAFLDPTKAFLVVPDLGADLTRIFRINKATGELTACPTAASLAGDGPRHGEFLETKGGLRYYTLNEVASSVGLYNVTYTPDNCLALDLVQTLSTFGDRKGLTTEKAAELRIAGEYLYASNRNDQKFGKELDSLAIFKLDVAGSGAMTFQELTNSHGYFPRPFEINKAGDLVAIGGQTTANVAVVARDAATGKLGPLVANINLPPRGTYMGEDGLSAVVWYE</sequence>
<keyword evidence="4" id="KW-1185">Reference proteome</keyword>
<dbReference type="SUPFAM" id="SSF50974">
    <property type="entry name" value="Nitrous oxide reductase, N-terminal domain"/>
    <property type="match status" value="1"/>
</dbReference>
<proteinExistence type="inferred from homology"/>
<dbReference type="InterPro" id="IPR011045">
    <property type="entry name" value="N2O_reductase_N"/>
</dbReference>
<comment type="caution">
    <text evidence="3">The sequence shown here is derived from an EMBL/GenBank/DDBJ whole genome shotgun (WGS) entry which is preliminary data.</text>
</comment>
<dbReference type="Pfam" id="PF10282">
    <property type="entry name" value="Lactonase"/>
    <property type="match status" value="1"/>
</dbReference>
<dbReference type="Proteomes" id="UP001396898">
    <property type="component" value="Unassembled WGS sequence"/>
</dbReference>
<evidence type="ECO:0000256" key="2">
    <source>
        <dbReference type="SAM" id="SignalP"/>
    </source>
</evidence>
<dbReference type="EMBL" id="JAQQWI010000018">
    <property type="protein sequence ID" value="KAK8002142.1"/>
    <property type="molecule type" value="Genomic_DNA"/>
</dbReference>
<protein>
    <submittedName>
        <fullName evidence="3">3-carboxy-cis-cis-mucoante lactonizing enzyme</fullName>
    </submittedName>
</protein>